<comment type="caution">
    <text evidence="1">The sequence shown here is derived from an EMBL/GenBank/DDBJ whole genome shotgun (WGS) entry which is preliminary data.</text>
</comment>
<proteinExistence type="predicted"/>
<dbReference type="InterPro" id="IPR051564">
    <property type="entry name" value="LRR_receptor-like_kinase"/>
</dbReference>
<evidence type="ECO:0000313" key="1">
    <source>
        <dbReference type="EMBL" id="KAG9454582.1"/>
    </source>
</evidence>
<protein>
    <recommendedName>
        <fullName evidence="3">Serine-threonine/tyrosine-protein kinase catalytic domain-containing protein</fullName>
    </recommendedName>
</protein>
<gene>
    <name evidence="1" type="ORF">H6P81_007486</name>
</gene>
<dbReference type="PANTHER" id="PTHR48055">
    <property type="entry name" value="LEUCINE-RICH REPEAT RECEPTOR PROTEIN KINASE EMS1"/>
    <property type="match status" value="1"/>
</dbReference>
<accession>A0AAV7F0J7</accession>
<dbReference type="AlphaFoldDB" id="A0AAV7F0J7"/>
<dbReference type="EMBL" id="JAINDJ010000003">
    <property type="protein sequence ID" value="KAG9454582.1"/>
    <property type="molecule type" value="Genomic_DNA"/>
</dbReference>
<reference evidence="1 2" key="1">
    <citation type="submission" date="2021-07" db="EMBL/GenBank/DDBJ databases">
        <title>The Aristolochia fimbriata genome: insights into angiosperm evolution, floral development and chemical biosynthesis.</title>
        <authorList>
            <person name="Jiao Y."/>
        </authorList>
    </citation>
    <scope>NUCLEOTIDE SEQUENCE [LARGE SCALE GENOMIC DNA]</scope>
    <source>
        <strain evidence="1">IBCAS-2021</strain>
        <tissue evidence="1">Leaf</tissue>
    </source>
</reference>
<name>A0AAV7F0J7_ARIFI</name>
<evidence type="ECO:0008006" key="3">
    <source>
        <dbReference type="Google" id="ProtNLM"/>
    </source>
</evidence>
<evidence type="ECO:0000313" key="2">
    <source>
        <dbReference type="Proteomes" id="UP000825729"/>
    </source>
</evidence>
<dbReference type="GO" id="GO:0016020">
    <property type="term" value="C:membrane"/>
    <property type="evidence" value="ECO:0007669"/>
    <property type="project" value="TreeGrafter"/>
</dbReference>
<dbReference type="PANTHER" id="PTHR48055:SF57">
    <property type="entry name" value="PROTEIN KINASE DOMAIN-CONTAINING PROTEIN"/>
    <property type="match status" value="1"/>
</dbReference>
<dbReference type="Gene3D" id="1.10.510.10">
    <property type="entry name" value="Transferase(Phosphotransferase) domain 1"/>
    <property type="match status" value="1"/>
</dbReference>
<sequence length="74" mass="8563">MNHDQVPAHKYTYNLLQSMHGFQGGVLPRGDVYSYEILLLEMFTGKRPTDDRFTGDMNLRKWVGEALSARFLNN</sequence>
<keyword evidence="2" id="KW-1185">Reference proteome</keyword>
<organism evidence="1 2">
    <name type="scientific">Aristolochia fimbriata</name>
    <name type="common">White veined hardy Dutchman's pipe vine</name>
    <dbReference type="NCBI Taxonomy" id="158543"/>
    <lineage>
        <taxon>Eukaryota</taxon>
        <taxon>Viridiplantae</taxon>
        <taxon>Streptophyta</taxon>
        <taxon>Embryophyta</taxon>
        <taxon>Tracheophyta</taxon>
        <taxon>Spermatophyta</taxon>
        <taxon>Magnoliopsida</taxon>
        <taxon>Magnoliidae</taxon>
        <taxon>Piperales</taxon>
        <taxon>Aristolochiaceae</taxon>
        <taxon>Aristolochia</taxon>
    </lineage>
</organism>
<dbReference type="Proteomes" id="UP000825729">
    <property type="component" value="Unassembled WGS sequence"/>
</dbReference>